<evidence type="ECO:0000256" key="3">
    <source>
        <dbReference type="ARBA" id="ARBA00023163"/>
    </source>
</evidence>
<dbReference type="SMART" id="SM00347">
    <property type="entry name" value="HTH_MARR"/>
    <property type="match status" value="1"/>
</dbReference>
<feature type="domain" description="HTH marR-type" evidence="4">
    <location>
        <begin position="13"/>
        <end position="146"/>
    </location>
</feature>
<name>A0A2N5CT50_9CAUL</name>
<evidence type="ECO:0000313" key="6">
    <source>
        <dbReference type="EMBL" id="PLR14826.1"/>
    </source>
</evidence>
<dbReference type="AlphaFoldDB" id="A0A2N5CT50"/>
<dbReference type="EMBL" id="PJRQ01000024">
    <property type="protein sequence ID" value="PLR14826.1"/>
    <property type="molecule type" value="Genomic_DNA"/>
</dbReference>
<evidence type="ECO:0000313" key="8">
    <source>
        <dbReference type="Proteomes" id="UP000281192"/>
    </source>
</evidence>
<dbReference type="GO" id="GO:0003677">
    <property type="term" value="F:DNA binding"/>
    <property type="evidence" value="ECO:0007669"/>
    <property type="project" value="UniProtKB-KW"/>
</dbReference>
<dbReference type="InterPro" id="IPR011991">
    <property type="entry name" value="ArsR-like_HTH"/>
</dbReference>
<evidence type="ECO:0000256" key="1">
    <source>
        <dbReference type="ARBA" id="ARBA00023015"/>
    </source>
</evidence>
<sequence length="168" mass="18905">MSDPEDYSRGFGGEALAARLRRASERIDRDGSRVYAAQGIRFEQRWYGTLRQLSEHDRPMGVGEIAAILRITHVSVSEASRSMEKAGLVVSRASAEDGRRRLLELTEQGRDMVARLTPLWDAFNAAARELDAEAGDIVRLLDRLDDALDRRSMFERIMEGISLDEPRG</sequence>
<protein>
    <submittedName>
        <fullName evidence="6">MarR family transcriptional regulator</fullName>
    </submittedName>
</protein>
<organism evidence="6 7">
    <name type="scientific">Caulobacter flavus</name>
    <dbReference type="NCBI Taxonomy" id="1679497"/>
    <lineage>
        <taxon>Bacteria</taxon>
        <taxon>Pseudomonadati</taxon>
        <taxon>Pseudomonadota</taxon>
        <taxon>Alphaproteobacteria</taxon>
        <taxon>Caulobacterales</taxon>
        <taxon>Caulobacteraceae</taxon>
        <taxon>Caulobacter</taxon>
    </lineage>
</organism>
<dbReference type="RefSeq" id="WP_101713369.1">
    <property type="nucleotide sequence ID" value="NZ_CP026100.1"/>
</dbReference>
<dbReference type="InterPro" id="IPR000835">
    <property type="entry name" value="HTH_MarR-typ"/>
</dbReference>
<reference evidence="5 8" key="2">
    <citation type="submission" date="2018-01" db="EMBL/GenBank/DDBJ databases">
        <title>Complete genome sequence of Caulobacter flavus RHGG3.</title>
        <authorList>
            <person name="Yang E."/>
        </authorList>
    </citation>
    <scope>NUCLEOTIDE SEQUENCE [LARGE SCALE GENOMIC DNA]</scope>
    <source>
        <strain evidence="5 8">RHGG3</strain>
    </source>
</reference>
<reference evidence="6 7" key="1">
    <citation type="submission" date="2017-12" db="EMBL/GenBank/DDBJ databases">
        <title>The genome sequence of Caulobacter flavus CGMCC1 15093.</title>
        <authorList>
            <person name="Gao J."/>
            <person name="Mao X."/>
            <person name="Sun J."/>
        </authorList>
    </citation>
    <scope>NUCLEOTIDE SEQUENCE [LARGE SCALE GENOMIC DNA]</scope>
    <source>
        <strain evidence="6 7">CGMCC1 15093</strain>
    </source>
</reference>
<evidence type="ECO:0000313" key="5">
    <source>
        <dbReference type="EMBL" id="AYV49180.1"/>
    </source>
</evidence>
<dbReference type="PANTHER" id="PTHR33164:SF43">
    <property type="entry name" value="HTH-TYPE TRANSCRIPTIONAL REPRESSOR YETL"/>
    <property type="match status" value="1"/>
</dbReference>
<keyword evidence="8" id="KW-1185">Reference proteome</keyword>
<dbReference type="EMBL" id="CP026100">
    <property type="protein sequence ID" value="AYV49180.1"/>
    <property type="molecule type" value="Genomic_DNA"/>
</dbReference>
<dbReference type="InterPro" id="IPR036388">
    <property type="entry name" value="WH-like_DNA-bd_sf"/>
</dbReference>
<dbReference type="Proteomes" id="UP000234483">
    <property type="component" value="Unassembled WGS sequence"/>
</dbReference>
<dbReference type="InterPro" id="IPR036390">
    <property type="entry name" value="WH_DNA-bd_sf"/>
</dbReference>
<proteinExistence type="predicted"/>
<dbReference type="InterPro" id="IPR039422">
    <property type="entry name" value="MarR/SlyA-like"/>
</dbReference>
<dbReference type="InterPro" id="IPR023187">
    <property type="entry name" value="Tscrpt_reg_MarR-type_CS"/>
</dbReference>
<keyword evidence="1" id="KW-0805">Transcription regulation</keyword>
<accession>A0A2N5CT50</accession>
<keyword evidence="3" id="KW-0804">Transcription</keyword>
<dbReference type="PROSITE" id="PS01117">
    <property type="entry name" value="HTH_MARR_1"/>
    <property type="match status" value="1"/>
</dbReference>
<dbReference type="KEGG" id="cfh:C1707_24660"/>
<evidence type="ECO:0000256" key="2">
    <source>
        <dbReference type="ARBA" id="ARBA00023125"/>
    </source>
</evidence>
<keyword evidence="2" id="KW-0238">DNA-binding</keyword>
<dbReference type="GO" id="GO:0003700">
    <property type="term" value="F:DNA-binding transcription factor activity"/>
    <property type="evidence" value="ECO:0007669"/>
    <property type="project" value="InterPro"/>
</dbReference>
<gene>
    <name evidence="5" type="ORF">C1707_24660</name>
    <name evidence="6" type="ORF">CFHF_12715</name>
</gene>
<dbReference type="Gene3D" id="1.10.10.10">
    <property type="entry name" value="Winged helix-like DNA-binding domain superfamily/Winged helix DNA-binding domain"/>
    <property type="match status" value="1"/>
</dbReference>
<dbReference type="OrthoDB" id="5974674at2"/>
<evidence type="ECO:0000259" key="4">
    <source>
        <dbReference type="PROSITE" id="PS50995"/>
    </source>
</evidence>
<dbReference type="PROSITE" id="PS50995">
    <property type="entry name" value="HTH_MARR_2"/>
    <property type="match status" value="1"/>
</dbReference>
<evidence type="ECO:0000313" key="7">
    <source>
        <dbReference type="Proteomes" id="UP000234483"/>
    </source>
</evidence>
<dbReference type="Pfam" id="PF12802">
    <property type="entry name" value="MarR_2"/>
    <property type="match status" value="1"/>
</dbReference>
<dbReference type="Proteomes" id="UP000281192">
    <property type="component" value="Chromosome"/>
</dbReference>
<dbReference type="SUPFAM" id="SSF46785">
    <property type="entry name" value="Winged helix' DNA-binding domain"/>
    <property type="match status" value="1"/>
</dbReference>
<dbReference type="CDD" id="cd00090">
    <property type="entry name" value="HTH_ARSR"/>
    <property type="match status" value="1"/>
</dbReference>
<dbReference type="GO" id="GO:0006950">
    <property type="term" value="P:response to stress"/>
    <property type="evidence" value="ECO:0007669"/>
    <property type="project" value="TreeGrafter"/>
</dbReference>
<dbReference type="PANTHER" id="PTHR33164">
    <property type="entry name" value="TRANSCRIPTIONAL REGULATOR, MARR FAMILY"/>
    <property type="match status" value="1"/>
</dbReference>